<dbReference type="Pfam" id="PF00004">
    <property type="entry name" value="AAA"/>
    <property type="match status" value="1"/>
</dbReference>
<evidence type="ECO:0000313" key="6">
    <source>
        <dbReference type="Proteomes" id="UP000678393"/>
    </source>
</evidence>
<dbReference type="GO" id="GO:0005524">
    <property type="term" value="F:ATP binding"/>
    <property type="evidence" value="ECO:0007669"/>
    <property type="project" value="UniProtKB-KW"/>
</dbReference>
<reference evidence="5" key="1">
    <citation type="submission" date="2021-04" db="EMBL/GenBank/DDBJ databases">
        <authorList>
            <consortium name="Molecular Ecology Group"/>
        </authorList>
    </citation>
    <scope>NUCLEOTIDE SEQUENCE</scope>
</reference>
<feature type="compositionally biased region" description="Polar residues" evidence="2">
    <location>
        <begin position="24"/>
        <end position="46"/>
    </location>
</feature>
<dbReference type="SUPFAM" id="SSF52540">
    <property type="entry name" value="P-loop containing nucleoside triphosphate hydrolases"/>
    <property type="match status" value="1"/>
</dbReference>
<dbReference type="GO" id="GO:0097352">
    <property type="term" value="P:autophagosome maturation"/>
    <property type="evidence" value="ECO:0007669"/>
    <property type="project" value="TreeGrafter"/>
</dbReference>
<dbReference type="AlphaFoldDB" id="A0A8S3YY15"/>
<evidence type="ECO:0000313" key="5">
    <source>
        <dbReference type="EMBL" id="CAG5121864.1"/>
    </source>
</evidence>
<evidence type="ECO:0000256" key="2">
    <source>
        <dbReference type="SAM" id="MobiDB-lite"/>
    </source>
</evidence>
<dbReference type="Gene3D" id="3.40.50.300">
    <property type="entry name" value="P-loop containing nucleotide triphosphate hydrolases"/>
    <property type="match status" value="1"/>
</dbReference>
<feature type="region of interest" description="Disordered" evidence="2">
    <location>
        <begin position="24"/>
        <end position="48"/>
    </location>
</feature>
<keyword evidence="1" id="KW-0067">ATP-binding</keyword>
<evidence type="ECO:0000259" key="3">
    <source>
        <dbReference type="Pfam" id="PF00004"/>
    </source>
</evidence>
<dbReference type="Pfam" id="PF17862">
    <property type="entry name" value="AAA_lid_3"/>
    <property type="match status" value="1"/>
</dbReference>
<dbReference type="OrthoDB" id="1413014at2759"/>
<comment type="caution">
    <text evidence="5">The sequence shown here is derived from an EMBL/GenBank/DDBJ whole genome shotgun (WGS) entry which is preliminary data.</text>
</comment>
<evidence type="ECO:0000259" key="4">
    <source>
        <dbReference type="Pfam" id="PF17862"/>
    </source>
</evidence>
<dbReference type="GO" id="GO:0051228">
    <property type="term" value="P:mitotic spindle disassembly"/>
    <property type="evidence" value="ECO:0007669"/>
    <property type="project" value="TreeGrafter"/>
</dbReference>
<dbReference type="GO" id="GO:0005634">
    <property type="term" value="C:nucleus"/>
    <property type="evidence" value="ECO:0007669"/>
    <property type="project" value="TreeGrafter"/>
</dbReference>
<keyword evidence="1" id="KW-0547">Nucleotide-binding</keyword>
<dbReference type="InterPro" id="IPR050168">
    <property type="entry name" value="AAA_ATPase_domain"/>
</dbReference>
<gene>
    <name evidence="5" type="ORF">CUNI_LOCUS7422</name>
</gene>
<evidence type="ECO:0000256" key="1">
    <source>
        <dbReference type="RuleBase" id="RU003651"/>
    </source>
</evidence>
<dbReference type="InterPro" id="IPR003959">
    <property type="entry name" value="ATPase_AAA_core"/>
</dbReference>
<dbReference type="InterPro" id="IPR027417">
    <property type="entry name" value="P-loop_NTPase"/>
</dbReference>
<proteinExistence type="inferred from homology"/>
<feature type="domain" description="AAA ATPase AAA+ lid" evidence="4">
    <location>
        <begin position="104"/>
        <end position="128"/>
    </location>
</feature>
<sequence length="128" mass="14227">MLNEMDGIGIRLDTKLNASLARQTNDGQMMKPGNSSLHNYKTSSSSDTEKSHVIVIGATNRPDMIDSAILRPGRIDKMIYVPPPDLKSRESILKIQLSKMATLDVDIEELSRKSEFFSGADLKNLCME</sequence>
<dbReference type="PANTHER" id="PTHR23077">
    <property type="entry name" value="AAA-FAMILY ATPASE"/>
    <property type="match status" value="1"/>
</dbReference>
<accession>A0A8S3YY15</accession>
<dbReference type="GO" id="GO:0030970">
    <property type="term" value="P:retrograde protein transport, ER to cytosol"/>
    <property type="evidence" value="ECO:0007669"/>
    <property type="project" value="TreeGrafter"/>
</dbReference>
<dbReference type="GO" id="GO:0031593">
    <property type="term" value="F:polyubiquitin modification-dependent protein binding"/>
    <property type="evidence" value="ECO:0007669"/>
    <property type="project" value="TreeGrafter"/>
</dbReference>
<dbReference type="PANTHER" id="PTHR23077:SF194">
    <property type="entry name" value="ATPASE FAMILY GENE 2 PROTEIN HOMOLOG B"/>
    <property type="match status" value="1"/>
</dbReference>
<dbReference type="GO" id="GO:0005829">
    <property type="term" value="C:cytosol"/>
    <property type="evidence" value="ECO:0007669"/>
    <property type="project" value="TreeGrafter"/>
</dbReference>
<protein>
    <submittedName>
        <fullName evidence="5">Uncharacterized protein</fullName>
    </submittedName>
</protein>
<dbReference type="PROSITE" id="PS00674">
    <property type="entry name" value="AAA"/>
    <property type="match status" value="1"/>
</dbReference>
<dbReference type="GO" id="GO:0034098">
    <property type="term" value="C:VCP-NPL4-UFD1 AAA ATPase complex"/>
    <property type="evidence" value="ECO:0007669"/>
    <property type="project" value="TreeGrafter"/>
</dbReference>
<dbReference type="InterPro" id="IPR003960">
    <property type="entry name" value="ATPase_AAA_CS"/>
</dbReference>
<feature type="non-terminal residue" evidence="5">
    <location>
        <position position="1"/>
    </location>
</feature>
<keyword evidence="6" id="KW-1185">Reference proteome</keyword>
<feature type="domain" description="ATPase AAA-type core" evidence="3">
    <location>
        <begin position="43"/>
        <end position="82"/>
    </location>
</feature>
<dbReference type="EMBL" id="CAJHNH020001177">
    <property type="protein sequence ID" value="CAG5121864.1"/>
    <property type="molecule type" value="Genomic_DNA"/>
</dbReference>
<dbReference type="InterPro" id="IPR041569">
    <property type="entry name" value="AAA_lid_3"/>
</dbReference>
<dbReference type="Proteomes" id="UP000678393">
    <property type="component" value="Unassembled WGS sequence"/>
</dbReference>
<dbReference type="GO" id="GO:0016887">
    <property type="term" value="F:ATP hydrolysis activity"/>
    <property type="evidence" value="ECO:0007669"/>
    <property type="project" value="InterPro"/>
</dbReference>
<organism evidence="5 6">
    <name type="scientific">Candidula unifasciata</name>
    <dbReference type="NCBI Taxonomy" id="100452"/>
    <lineage>
        <taxon>Eukaryota</taxon>
        <taxon>Metazoa</taxon>
        <taxon>Spiralia</taxon>
        <taxon>Lophotrochozoa</taxon>
        <taxon>Mollusca</taxon>
        <taxon>Gastropoda</taxon>
        <taxon>Heterobranchia</taxon>
        <taxon>Euthyneura</taxon>
        <taxon>Panpulmonata</taxon>
        <taxon>Eupulmonata</taxon>
        <taxon>Stylommatophora</taxon>
        <taxon>Helicina</taxon>
        <taxon>Helicoidea</taxon>
        <taxon>Geomitridae</taxon>
        <taxon>Candidula</taxon>
    </lineage>
</organism>
<name>A0A8S3YY15_9EUPU</name>
<comment type="similarity">
    <text evidence="1">Belongs to the AAA ATPase family.</text>
</comment>
<dbReference type="Gene3D" id="1.10.8.60">
    <property type="match status" value="1"/>
</dbReference>